<dbReference type="SUPFAM" id="SSF48452">
    <property type="entry name" value="TPR-like"/>
    <property type="match status" value="1"/>
</dbReference>
<evidence type="ECO:0000313" key="3">
    <source>
        <dbReference type="Proteomes" id="UP000199400"/>
    </source>
</evidence>
<keyword evidence="1" id="KW-1133">Transmembrane helix</keyword>
<name>A0A1I2HTB9_9BACT</name>
<dbReference type="InterPro" id="IPR011990">
    <property type="entry name" value="TPR-like_helical_dom_sf"/>
</dbReference>
<dbReference type="AlphaFoldDB" id="A0A1I2HTB9"/>
<protein>
    <recommendedName>
        <fullName evidence="4">Tetratricopeptide repeat-containing protein</fullName>
    </recommendedName>
</protein>
<proteinExistence type="predicted"/>
<dbReference type="STRING" id="54.SAMN02745121_08191"/>
<accession>A0A1I2HTB9</accession>
<gene>
    <name evidence="2" type="ORF">SAMN02745121_08191</name>
</gene>
<dbReference type="Gene3D" id="1.25.40.10">
    <property type="entry name" value="Tetratricopeptide repeat domain"/>
    <property type="match status" value="1"/>
</dbReference>
<feature type="transmembrane region" description="Helical" evidence="1">
    <location>
        <begin position="215"/>
        <end position="235"/>
    </location>
</feature>
<feature type="transmembrane region" description="Helical" evidence="1">
    <location>
        <begin position="161"/>
        <end position="184"/>
    </location>
</feature>
<keyword evidence="1" id="KW-0812">Transmembrane</keyword>
<sequence>MFREADSQTVLCASWARAQVLCRRFARALVAGAGAASLAMPATVRAAEQEGPGPSTAETSEALNDQAQKHALKAVDHFNKGNYVDAEEEFRRVAFYAPNWRPMHYNLAVLAEAQGKLGTAVSEYQAFRPHASPDEQLVVDQRIDELGRRRARIASAYKRQVGYGAGVLTFGLGAIGGSAAMFVIHVQRKEAYDDAQAENMTQMDVEKPKGGLIAGGYWVGLLGVMMAGVGVGLLVQAVKSKRKLDSIAVGKGRLQWAGGAGVRLIF</sequence>
<dbReference type="Proteomes" id="UP000199400">
    <property type="component" value="Unassembled WGS sequence"/>
</dbReference>
<evidence type="ECO:0000313" key="2">
    <source>
        <dbReference type="EMBL" id="SFF33139.1"/>
    </source>
</evidence>
<reference evidence="3" key="1">
    <citation type="submission" date="2016-10" db="EMBL/GenBank/DDBJ databases">
        <authorList>
            <person name="Varghese N."/>
            <person name="Submissions S."/>
        </authorList>
    </citation>
    <scope>NUCLEOTIDE SEQUENCE [LARGE SCALE GENOMIC DNA]</scope>
    <source>
        <strain evidence="3">ATCC 25963</strain>
    </source>
</reference>
<evidence type="ECO:0000256" key="1">
    <source>
        <dbReference type="SAM" id="Phobius"/>
    </source>
</evidence>
<evidence type="ECO:0008006" key="4">
    <source>
        <dbReference type="Google" id="ProtNLM"/>
    </source>
</evidence>
<keyword evidence="3" id="KW-1185">Reference proteome</keyword>
<organism evidence="2 3">
    <name type="scientific">Nannocystis exedens</name>
    <dbReference type="NCBI Taxonomy" id="54"/>
    <lineage>
        <taxon>Bacteria</taxon>
        <taxon>Pseudomonadati</taxon>
        <taxon>Myxococcota</taxon>
        <taxon>Polyangia</taxon>
        <taxon>Nannocystales</taxon>
        <taxon>Nannocystaceae</taxon>
        <taxon>Nannocystis</taxon>
    </lineage>
</organism>
<keyword evidence="1" id="KW-0472">Membrane</keyword>
<dbReference type="EMBL" id="FOMX01000048">
    <property type="protein sequence ID" value="SFF33139.1"/>
    <property type="molecule type" value="Genomic_DNA"/>
</dbReference>